<dbReference type="EMBL" id="JAEQNE010000008">
    <property type="protein sequence ID" value="MBL0394508.1"/>
    <property type="molecule type" value="Genomic_DNA"/>
</dbReference>
<dbReference type="AlphaFoldDB" id="A0A936Z3S2"/>
<sequence>MKVDIYRREEAQQKFSYLIVPQGQDIPPEADNVDWHVRQLAVDVDETQEHLHPYEIDNPRAQIAEKGYAITSVYHQVPAQSAP</sequence>
<keyword evidence="2" id="KW-1185">Reference proteome</keyword>
<organism evidence="1 2">
    <name type="scientific">Ramlibacter monticola</name>
    <dbReference type="NCBI Taxonomy" id="1926872"/>
    <lineage>
        <taxon>Bacteria</taxon>
        <taxon>Pseudomonadati</taxon>
        <taxon>Pseudomonadota</taxon>
        <taxon>Betaproteobacteria</taxon>
        <taxon>Burkholderiales</taxon>
        <taxon>Comamonadaceae</taxon>
        <taxon>Ramlibacter</taxon>
    </lineage>
</organism>
<dbReference type="Proteomes" id="UP000599109">
    <property type="component" value="Unassembled WGS sequence"/>
</dbReference>
<comment type="caution">
    <text evidence="1">The sequence shown here is derived from an EMBL/GenBank/DDBJ whole genome shotgun (WGS) entry which is preliminary data.</text>
</comment>
<dbReference type="InterPro" id="IPR046137">
    <property type="entry name" value="DUF6139"/>
</dbReference>
<evidence type="ECO:0000313" key="1">
    <source>
        <dbReference type="EMBL" id="MBL0394508.1"/>
    </source>
</evidence>
<gene>
    <name evidence="1" type="ORF">JJ685_25440</name>
</gene>
<accession>A0A936Z3S2</accession>
<dbReference type="Pfam" id="PF19636">
    <property type="entry name" value="DUF6139"/>
    <property type="match status" value="1"/>
</dbReference>
<evidence type="ECO:0000313" key="2">
    <source>
        <dbReference type="Proteomes" id="UP000599109"/>
    </source>
</evidence>
<name>A0A936Z3S2_9BURK</name>
<protein>
    <submittedName>
        <fullName evidence="1">Uncharacterized protein</fullName>
    </submittedName>
</protein>
<reference evidence="1 2" key="1">
    <citation type="journal article" date="2017" name="Int. J. Syst. Evol. Microbiol.">
        <title>Ramlibacter monticola sp. nov., isolated from forest soil.</title>
        <authorList>
            <person name="Chaudhary D.K."/>
            <person name="Kim J."/>
        </authorList>
    </citation>
    <scope>NUCLEOTIDE SEQUENCE [LARGE SCALE GENOMIC DNA]</scope>
    <source>
        <strain evidence="1 2">KACC 19175</strain>
    </source>
</reference>
<proteinExistence type="predicted"/>
<dbReference type="RefSeq" id="WP_201677173.1">
    <property type="nucleotide sequence ID" value="NZ_JAEQNE010000008.1"/>
</dbReference>